<organism evidence="2 3">
    <name type="scientific">Sorlinia euscelidii</name>
    <dbReference type="NCBI Taxonomy" id="3081148"/>
    <lineage>
        <taxon>Bacteria</taxon>
        <taxon>Pseudomonadati</taxon>
        <taxon>Pseudomonadota</taxon>
        <taxon>Alphaproteobacteria</taxon>
        <taxon>Acetobacterales</taxon>
        <taxon>Acetobacteraceae</taxon>
        <taxon>Sorlinia</taxon>
    </lineage>
</organism>
<dbReference type="RefSeq" id="WP_394818978.1">
    <property type="nucleotide sequence ID" value="NZ_JAWJZY010000001.1"/>
</dbReference>
<evidence type="ECO:0000259" key="1">
    <source>
        <dbReference type="Pfam" id="PF13403"/>
    </source>
</evidence>
<sequence length="542" mass="58849">MNYEWIDGVKCGIIDGSTSEVNNKTLEENQGAVFRSGGKGNGNTLNGGRLYLEGGYVSNSTVNYGYVKTSGGTLDGIQMVGGEANINAGTTLQGNITVNGSAKATVGANGYVYVSGYVRIYAKAGSVTINQIGAASLYLYVGASVYVTKAALKSLTVTSYSTNYSFDITDLDPTTIIGVSRSTGKLVIHTTNGDVTINGNLQGYQFKPDGKGGTIVSSCFAEGTLIQTPEGEKPVETLKLGDLVSTHRGPQPIRWLGKKHIDLRGATDRDNFLVRIKANAFEAGKPKRDLWVTPEHAVLVGERLIPVRMLVNGASIAYDLKRRQYTYYHFAFEKHAVVFSEALPSESYMIGRNERDFGTFETSGDTLDATPAFPFVTEISEARKIWQALADRSDAIGIPVAMSSSATPVRRVVRIKTDLGTQATLKDVNERHAVFSIPAGTKYVVVESDAWRPDQIHGPYWDDRRHLGVRVGAVRVSDQQRSVIIDDHLNETCLGGWNNIEDGCSRWTNGKGIIPLARAPKSSGKKELELAIAFPDREEIAF</sequence>
<accession>A0ABU7TZU0</accession>
<feature type="domain" description="Hedgehog/Intein (Hint)" evidence="1">
    <location>
        <begin position="219"/>
        <end position="351"/>
    </location>
</feature>
<evidence type="ECO:0000313" key="2">
    <source>
        <dbReference type="EMBL" id="MEE8658027.1"/>
    </source>
</evidence>
<dbReference type="EMBL" id="JAWJZY010000001">
    <property type="protein sequence ID" value="MEE8658027.1"/>
    <property type="molecule type" value="Genomic_DNA"/>
</dbReference>
<evidence type="ECO:0000313" key="3">
    <source>
        <dbReference type="Proteomes" id="UP001312908"/>
    </source>
</evidence>
<dbReference type="SUPFAM" id="SSF51294">
    <property type="entry name" value="Hedgehog/intein (Hint) domain"/>
    <property type="match status" value="1"/>
</dbReference>
<comment type="caution">
    <text evidence="2">The sequence shown here is derived from an EMBL/GenBank/DDBJ whole genome shotgun (WGS) entry which is preliminary data.</text>
</comment>
<name>A0ABU7TZU0_9PROT</name>
<gene>
    <name evidence="2" type="ORF">DOFOFD_03235</name>
</gene>
<protein>
    <recommendedName>
        <fullName evidence="1">Hedgehog/Intein (Hint) domain-containing protein</fullName>
    </recommendedName>
</protein>
<dbReference type="Gene3D" id="2.170.16.10">
    <property type="entry name" value="Hedgehog/Intein (Hint) domain"/>
    <property type="match status" value="1"/>
</dbReference>
<dbReference type="PROSITE" id="PS50817">
    <property type="entry name" value="INTEIN_N_TER"/>
    <property type="match status" value="1"/>
</dbReference>
<dbReference type="Proteomes" id="UP001312908">
    <property type="component" value="Unassembled WGS sequence"/>
</dbReference>
<reference evidence="2 3" key="1">
    <citation type="submission" date="2023-10" db="EMBL/GenBank/DDBJ databases">
        <title>Sorlinia euscelidii gen. nov., sp. nov., an acetic acid bacteria isolated from the gut of Euscelidius variegatus emitter.</title>
        <authorList>
            <person name="Michoud G."/>
            <person name="Marasco R."/>
            <person name="Seferji K."/>
            <person name="Gonella E."/>
            <person name="Garuglieri E."/>
            <person name="Alma A."/>
            <person name="Mapelli F."/>
            <person name="Borin S."/>
            <person name="Daffonchio D."/>
            <person name="Crotti E."/>
        </authorList>
    </citation>
    <scope>NUCLEOTIDE SEQUENCE [LARGE SCALE GENOMIC DNA]</scope>
    <source>
        <strain evidence="2 3">EV16P</strain>
    </source>
</reference>
<dbReference type="Pfam" id="PF13403">
    <property type="entry name" value="Hint_2"/>
    <property type="match status" value="1"/>
</dbReference>
<proteinExistence type="predicted"/>
<dbReference type="InterPro" id="IPR006141">
    <property type="entry name" value="Intein_N"/>
</dbReference>
<dbReference type="InterPro" id="IPR028992">
    <property type="entry name" value="Hedgehog/Intein_dom"/>
</dbReference>
<dbReference type="InterPro" id="IPR036844">
    <property type="entry name" value="Hint_dom_sf"/>
</dbReference>
<keyword evidence="3" id="KW-1185">Reference proteome</keyword>